<protein>
    <submittedName>
        <fullName evidence="2">Uncharacterized protein</fullName>
    </submittedName>
</protein>
<reference evidence="3" key="1">
    <citation type="submission" date="2015-06" db="EMBL/GenBank/DDBJ databases">
        <authorList>
            <person name="Bertelli C."/>
        </authorList>
    </citation>
    <scope>NUCLEOTIDE SEQUENCE [LARGE SCALE GENOMIC DNA]</scope>
    <source>
        <strain evidence="3">CRIB-30</strain>
    </source>
</reference>
<dbReference type="EMBL" id="CWGJ01000012">
    <property type="protein sequence ID" value="CRX38550.1"/>
    <property type="molecule type" value="Genomic_DNA"/>
</dbReference>
<gene>
    <name evidence="2" type="ORF">ELAC_1209</name>
</gene>
<evidence type="ECO:0000256" key="1">
    <source>
        <dbReference type="SAM" id="Coils"/>
    </source>
</evidence>
<dbReference type="RefSeq" id="WP_098038405.1">
    <property type="nucleotide sequence ID" value="NZ_CWGJ01000012.1"/>
</dbReference>
<sequence length="108" mass="12279">MESREDALRRLDRLTDDLVQVAEALAQMTRHDISFTELEALQDRQNAILEEINRILGAPSARGLNTGEDALSLGIKEKLLRFEEANRVFIKNVKRLKGIIHLDHGYPS</sequence>
<feature type="coiled-coil region" evidence="1">
    <location>
        <begin position="4"/>
        <end position="31"/>
    </location>
</feature>
<proteinExistence type="predicted"/>
<organism evidence="2 3">
    <name type="scientific">Estrella lausannensis</name>
    <dbReference type="NCBI Taxonomy" id="483423"/>
    <lineage>
        <taxon>Bacteria</taxon>
        <taxon>Pseudomonadati</taxon>
        <taxon>Chlamydiota</taxon>
        <taxon>Chlamydiia</taxon>
        <taxon>Parachlamydiales</taxon>
        <taxon>Candidatus Criblamydiaceae</taxon>
        <taxon>Estrella</taxon>
    </lineage>
</organism>
<name>A0A0H5E5N9_9BACT</name>
<dbReference type="Proteomes" id="UP000220251">
    <property type="component" value="Unassembled WGS sequence"/>
</dbReference>
<accession>A0A0H5E5N9</accession>
<evidence type="ECO:0000313" key="2">
    <source>
        <dbReference type="EMBL" id="CRX38550.1"/>
    </source>
</evidence>
<keyword evidence="1" id="KW-0175">Coiled coil</keyword>
<dbReference type="AlphaFoldDB" id="A0A0H5E5N9"/>
<keyword evidence="3" id="KW-1185">Reference proteome</keyword>
<evidence type="ECO:0000313" key="3">
    <source>
        <dbReference type="Proteomes" id="UP000220251"/>
    </source>
</evidence>